<dbReference type="EMBL" id="JAXCEI010000003">
    <property type="protein sequence ID" value="MFA1538958.1"/>
    <property type="molecule type" value="Genomic_DNA"/>
</dbReference>
<dbReference type="RefSeq" id="WP_371948547.1">
    <property type="nucleotide sequence ID" value="NZ_JAXCEI010000003.1"/>
</dbReference>
<reference evidence="3 4" key="1">
    <citation type="submission" date="2023-11" db="EMBL/GenBank/DDBJ databases">
        <title>Actinomadura monticuli sp. nov., isolated from volcanic ash.</title>
        <authorList>
            <person name="Lee S.D."/>
            <person name="Yang H."/>
            <person name="Kim I.S."/>
        </authorList>
    </citation>
    <scope>NUCLEOTIDE SEQUENCE [LARGE SCALE GENOMIC DNA]</scope>
    <source>
        <strain evidence="3 4">DLS-62</strain>
    </source>
</reference>
<evidence type="ECO:0000313" key="3">
    <source>
        <dbReference type="EMBL" id="MFA1538958.1"/>
    </source>
</evidence>
<keyword evidence="2" id="KW-1133">Transmembrane helix</keyword>
<accession>A0ABV4Q797</accession>
<feature type="transmembrane region" description="Helical" evidence="2">
    <location>
        <begin position="24"/>
        <end position="41"/>
    </location>
</feature>
<protein>
    <submittedName>
        <fullName evidence="3">Uncharacterized protein</fullName>
    </submittedName>
</protein>
<proteinExistence type="predicted"/>
<feature type="transmembrane region" description="Helical" evidence="2">
    <location>
        <begin position="76"/>
        <end position="93"/>
    </location>
</feature>
<evidence type="ECO:0000313" key="4">
    <source>
        <dbReference type="Proteomes" id="UP001569963"/>
    </source>
</evidence>
<name>A0ABV4Q797_9ACTN</name>
<evidence type="ECO:0000256" key="1">
    <source>
        <dbReference type="SAM" id="MobiDB-lite"/>
    </source>
</evidence>
<keyword evidence="2" id="KW-0812">Transmembrane</keyword>
<gene>
    <name evidence="3" type="ORF">SM611_08460</name>
</gene>
<feature type="transmembrane region" description="Helical" evidence="2">
    <location>
        <begin position="113"/>
        <end position="133"/>
    </location>
</feature>
<dbReference type="Proteomes" id="UP001569963">
    <property type="component" value="Unassembled WGS sequence"/>
</dbReference>
<feature type="region of interest" description="Disordered" evidence="1">
    <location>
        <begin position="137"/>
        <end position="172"/>
    </location>
</feature>
<sequence length="172" mass="17915">MTTIETSGTTTAPAARPVPSARRVAAIGSVLAAFVHYAVVPEHLSEWWAFGVFFSAIGMFQLIWAVLAYTGNERPLLLTGLAVNLGVLALWVVSRTAGLPFGPERGEAEAVGVLDVLSGVAELALVGGILFALRRPRPKAERSEAERSEAAGEEGAERSGAAGEESADRSGG</sequence>
<keyword evidence="4" id="KW-1185">Reference proteome</keyword>
<feature type="transmembrane region" description="Helical" evidence="2">
    <location>
        <begin position="47"/>
        <end position="69"/>
    </location>
</feature>
<feature type="compositionally biased region" description="Basic and acidic residues" evidence="1">
    <location>
        <begin position="138"/>
        <end position="150"/>
    </location>
</feature>
<evidence type="ECO:0000256" key="2">
    <source>
        <dbReference type="SAM" id="Phobius"/>
    </source>
</evidence>
<comment type="caution">
    <text evidence="3">The sequence shown here is derived from an EMBL/GenBank/DDBJ whole genome shotgun (WGS) entry which is preliminary data.</text>
</comment>
<organism evidence="3 4">
    <name type="scientific">Actinomadura monticuli</name>
    <dbReference type="NCBI Taxonomy" id="3097367"/>
    <lineage>
        <taxon>Bacteria</taxon>
        <taxon>Bacillati</taxon>
        <taxon>Actinomycetota</taxon>
        <taxon>Actinomycetes</taxon>
        <taxon>Streptosporangiales</taxon>
        <taxon>Thermomonosporaceae</taxon>
        <taxon>Actinomadura</taxon>
    </lineage>
</organism>
<keyword evidence="2" id="KW-0472">Membrane</keyword>